<dbReference type="AlphaFoldDB" id="A0A6H5IX03"/>
<evidence type="ECO:0000313" key="1">
    <source>
        <dbReference type="EMBL" id="CAB0041705.1"/>
    </source>
</evidence>
<protein>
    <submittedName>
        <fullName evidence="1">Uncharacterized protein</fullName>
    </submittedName>
</protein>
<evidence type="ECO:0000313" key="2">
    <source>
        <dbReference type="Proteomes" id="UP000479190"/>
    </source>
</evidence>
<accession>A0A6H5IX03</accession>
<feature type="non-terminal residue" evidence="1">
    <location>
        <position position="1"/>
    </location>
</feature>
<reference evidence="1 2" key="1">
    <citation type="submission" date="2020-02" db="EMBL/GenBank/DDBJ databases">
        <authorList>
            <person name="Ferguson B K."/>
        </authorList>
    </citation>
    <scope>NUCLEOTIDE SEQUENCE [LARGE SCALE GENOMIC DNA]</scope>
</reference>
<dbReference type="EMBL" id="CADCXV010001128">
    <property type="protein sequence ID" value="CAB0041705.1"/>
    <property type="molecule type" value="Genomic_DNA"/>
</dbReference>
<keyword evidence="2" id="KW-1185">Reference proteome</keyword>
<sequence length="112" mass="12731">IRDCKNIAYQYMFLCCWRALLRLHAMLRRNVAATAAASNSHALVCVFVCSTRRLRATLPALRPAVLLSSEFSSCTKASKPMCKVLWVQQMGNLVYGLIKWVSQIDLQQFLHN</sequence>
<dbReference type="Proteomes" id="UP000479190">
    <property type="component" value="Unassembled WGS sequence"/>
</dbReference>
<gene>
    <name evidence="1" type="ORF">TBRA_LOCUS13364</name>
</gene>
<proteinExistence type="predicted"/>
<organism evidence="1 2">
    <name type="scientific">Trichogramma brassicae</name>
    <dbReference type="NCBI Taxonomy" id="86971"/>
    <lineage>
        <taxon>Eukaryota</taxon>
        <taxon>Metazoa</taxon>
        <taxon>Ecdysozoa</taxon>
        <taxon>Arthropoda</taxon>
        <taxon>Hexapoda</taxon>
        <taxon>Insecta</taxon>
        <taxon>Pterygota</taxon>
        <taxon>Neoptera</taxon>
        <taxon>Endopterygota</taxon>
        <taxon>Hymenoptera</taxon>
        <taxon>Apocrita</taxon>
        <taxon>Proctotrupomorpha</taxon>
        <taxon>Chalcidoidea</taxon>
        <taxon>Trichogrammatidae</taxon>
        <taxon>Trichogramma</taxon>
    </lineage>
</organism>
<name>A0A6H5IX03_9HYME</name>